<dbReference type="AlphaFoldDB" id="D9WIQ8"/>
<evidence type="ECO:0000313" key="2">
    <source>
        <dbReference type="EMBL" id="EFL27561.1"/>
    </source>
</evidence>
<gene>
    <name evidence="2" type="ORF">SSOG_07275</name>
</gene>
<keyword evidence="3" id="KW-1185">Reference proteome</keyword>
<organism evidence="2 3">
    <name type="scientific">Streptomyces himastatinicus ATCC 53653</name>
    <dbReference type="NCBI Taxonomy" id="457427"/>
    <lineage>
        <taxon>Bacteria</taxon>
        <taxon>Bacillati</taxon>
        <taxon>Actinomycetota</taxon>
        <taxon>Actinomycetes</taxon>
        <taxon>Kitasatosporales</taxon>
        <taxon>Streptomycetaceae</taxon>
        <taxon>Streptomyces</taxon>
        <taxon>Streptomyces violaceusniger group</taxon>
    </lineage>
</organism>
<accession>D9WIQ8</accession>
<dbReference type="EMBL" id="GG657754">
    <property type="protein sequence ID" value="EFL27561.1"/>
    <property type="molecule type" value="Genomic_DNA"/>
</dbReference>
<dbReference type="RefSeq" id="WP_009719359.1">
    <property type="nucleotide sequence ID" value="NZ_GG657754.1"/>
</dbReference>
<proteinExistence type="predicted"/>
<evidence type="ECO:0000313" key="3">
    <source>
        <dbReference type="Proteomes" id="UP000003963"/>
    </source>
</evidence>
<dbReference type="Pfam" id="PF20117">
    <property type="entry name" value="DUF6507"/>
    <property type="match status" value="1"/>
</dbReference>
<dbReference type="HOGENOM" id="CLU_2132140_0_0_11"/>
<feature type="compositionally biased region" description="Basic and acidic residues" evidence="1">
    <location>
        <begin position="12"/>
        <end position="23"/>
    </location>
</feature>
<reference evidence="2 3" key="1">
    <citation type="submission" date="2009-02" db="EMBL/GenBank/DDBJ databases">
        <title>Annotation of Streptomyces hygroscopicus strain ATCC 53653.</title>
        <authorList>
            <consortium name="The Broad Institute Genome Sequencing Platform"/>
            <consortium name="Broad Institute Microbial Sequencing Center"/>
            <person name="Fischbach M."/>
            <person name="Godfrey P."/>
            <person name="Ward D."/>
            <person name="Young S."/>
            <person name="Zeng Q."/>
            <person name="Koehrsen M."/>
            <person name="Alvarado L."/>
            <person name="Berlin A.M."/>
            <person name="Bochicchio J."/>
            <person name="Borenstein D."/>
            <person name="Chapman S.B."/>
            <person name="Chen Z."/>
            <person name="Engels R."/>
            <person name="Freedman E."/>
            <person name="Gellesch M."/>
            <person name="Goldberg J."/>
            <person name="Griggs A."/>
            <person name="Gujja S."/>
            <person name="Heilman E.R."/>
            <person name="Heiman D.I."/>
            <person name="Hepburn T.A."/>
            <person name="Howarth C."/>
            <person name="Jen D."/>
            <person name="Larson L."/>
            <person name="Lewis B."/>
            <person name="Mehta T."/>
            <person name="Park D."/>
            <person name="Pearson M."/>
            <person name="Richards J."/>
            <person name="Roberts A."/>
            <person name="Saif S."/>
            <person name="Shea T.D."/>
            <person name="Shenoy N."/>
            <person name="Sisk P."/>
            <person name="Stolte C."/>
            <person name="Sykes S.N."/>
            <person name="Thomson T."/>
            <person name="Walk T."/>
            <person name="White J."/>
            <person name="Yandava C."/>
            <person name="Straight P."/>
            <person name="Clardy J."/>
            <person name="Hung D."/>
            <person name="Kolter R."/>
            <person name="Mekalanos J."/>
            <person name="Walker S."/>
            <person name="Walsh C.T."/>
            <person name="Wieland-Brown L.C."/>
            <person name="Haas B."/>
            <person name="Nusbaum C."/>
            <person name="Birren B."/>
        </authorList>
    </citation>
    <scope>NUCLEOTIDE SEQUENCE [LARGE SCALE GENOMIC DNA]</scope>
    <source>
        <strain evidence="2 3">ATCC 53653</strain>
    </source>
</reference>
<feature type="region of interest" description="Disordered" evidence="1">
    <location>
        <begin position="79"/>
        <end position="113"/>
    </location>
</feature>
<feature type="region of interest" description="Disordered" evidence="1">
    <location>
        <begin position="1"/>
        <end position="23"/>
    </location>
</feature>
<name>D9WIQ8_9ACTN</name>
<dbReference type="Proteomes" id="UP000003963">
    <property type="component" value="Unassembled WGS sequence"/>
</dbReference>
<dbReference type="OrthoDB" id="9949161at2"/>
<sequence>MKFDISPTGMHETGRKATRQGDDIDTDVRMLLDALDEAGLASDAPVAGALTRLSGDVQQKTGIMSSRVTRTVDGAAEATGIFDDGDHEMRGNAHQGIDRTNSPETGWLGPGGR</sequence>
<protein>
    <submittedName>
        <fullName evidence="2">Uncharacterized protein</fullName>
    </submittedName>
</protein>
<evidence type="ECO:0000256" key="1">
    <source>
        <dbReference type="SAM" id="MobiDB-lite"/>
    </source>
</evidence>
<dbReference type="STRING" id="457427.SSOG_07275"/>
<dbReference type="InterPro" id="IPR045436">
    <property type="entry name" value="DUF6507"/>
</dbReference>